<dbReference type="Pfam" id="PF00884">
    <property type="entry name" value="Sulfatase"/>
    <property type="match status" value="1"/>
</dbReference>
<evidence type="ECO:0000256" key="3">
    <source>
        <dbReference type="ARBA" id="ARBA00022801"/>
    </source>
</evidence>
<keyword evidence="7" id="KW-1185">Reference proteome</keyword>
<keyword evidence="3" id="KW-0378">Hydrolase</keyword>
<dbReference type="Proteomes" id="UP000520814">
    <property type="component" value="Unassembled WGS sequence"/>
</dbReference>
<dbReference type="EMBL" id="JACHGW010000001">
    <property type="protein sequence ID" value="MBB6049689.1"/>
    <property type="molecule type" value="Genomic_DNA"/>
</dbReference>
<dbReference type="GO" id="GO:0004065">
    <property type="term" value="F:arylsulfatase activity"/>
    <property type="evidence" value="ECO:0007669"/>
    <property type="project" value="TreeGrafter"/>
</dbReference>
<name>A0A7W9SP27_ARMRO</name>
<keyword evidence="4" id="KW-0106">Calcium</keyword>
<dbReference type="InterPro" id="IPR050738">
    <property type="entry name" value="Sulfatase"/>
</dbReference>
<protein>
    <submittedName>
        <fullName evidence="6">Arylsulfatase A-like enzyme</fullName>
    </submittedName>
</protein>
<evidence type="ECO:0000256" key="4">
    <source>
        <dbReference type="ARBA" id="ARBA00022837"/>
    </source>
</evidence>
<gene>
    <name evidence="6" type="ORF">HNQ39_001451</name>
</gene>
<comment type="similarity">
    <text evidence="1">Belongs to the sulfatase family.</text>
</comment>
<accession>A0A7W9SP27</accession>
<evidence type="ECO:0000256" key="1">
    <source>
        <dbReference type="ARBA" id="ARBA00008779"/>
    </source>
</evidence>
<dbReference type="PANTHER" id="PTHR42693:SF53">
    <property type="entry name" value="ENDO-4-O-SULFATASE"/>
    <property type="match status" value="1"/>
</dbReference>
<dbReference type="RefSeq" id="WP_184193285.1">
    <property type="nucleotide sequence ID" value="NZ_JACHGW010000001.1"/>
</dbReference>
<dbReference type="InterPro" id="IPR024607">
    <property type="entry name" value="Sulfatase_CS"/>
</dbReference>
<dbReference type="SUPFAM" id="SSF53649">
    <property type="entry name" value="Alkaline phosphatase-like"/>
    <property type="match status" value="1"/>
</dbReference>
<reference evidence="6 7" key="1">
    <citation type="submission" date="2020-08" db="EMBL/GenBank/DDBJ databases">
        <title>Genomic Encyclopedia of Type Strains, Phase IV (KMG-IV): sequencing the most valuable type-strain genomes for metagenomic binning, comparative biology and taxonomic classification.</title>
        <authorList>
            <person name="Goeker M."/>
        </authorList>
    </citation>
    <scope>NUCLEOTIDE SEQUENCE [LARGE SCALE GENOMIC DNA]</scope>
    <source>
        <strain evidence="6 7">DSM 23562</strain>
    </source>
</reference>
<feature type="domain" description="Sulfatase N-terminal" evidence="5">
    <location>
        <begin position="4"/>
        <end position="331"/>
    </location>
</feature>
<evidence type="ECO:0000313" key="7">
    <source>
        <dbReference type="Proteomes" id="UP000520814"/>
    </source>
</evidence>
<sequence length="452" mass="50500">MKQPNILVFLTDDHGPWAMGCAGNKELHTPAMDFLARTGARMTHAYTPGPVCSPARASFWTGRMPSQHGIHDWIQEPTRPTIRLQGEVNLAERLKAAGYQTGHFGKWHCGASWEKQPGFDDYLGENKEQYPHKGVCKFTHNGVPVEHNGHRAPFVTKKALEFLEKRDKNRPFFCFIGHVDTHSPFTMHPERLVESHAKDSFSDIPKEKYLGNAARVPGKLPDAKEHRRRLEQYYAAVEMIDEQVGLVLDYLDGIGELDNTLVVYTGDHGHMNGHHGLYFKGNATQPPNFYDESIQVPCVLRWPGQIAAGTVSAAPASHCDLFQTVLAAAGAPAPGYDGPGHSYLGLLGNAVDSKWGDASFCEYGTARMIRTPKWKLVVRYAPQATGDELYDLERDPRETKNVLGDPKNAATIVELRERLDAFFAKYTQPGRDGRELAAKTPDFFNDSKLWHP</sequence>
<dbReference type="AlphaFoldDB" id="A0A7W9SP27"/>
<keyword evidence="2" id="KW-0479">Metal-binding</keyword>
<organism evidence="6 7">
    <name type="scientific">Armatimonas rosea</name>
    <dbReference type="NCBI Taxonomy" id="685828"/>
    <lineage>
        <taxon>Bacteria</taxon>
        <taxon>Bacillati</taxon>
        <taxon>Armatimonadota</taxon>
        <taxon>Armatimonadia</taxon>
        <taxon>Armatimonadales</taxon>
        <taxon>Armatimonadaceae</taxon>
        <taxon>Armatimonas</taxon>
    </lineage>
</organism>
<evidence type="ECO:0000259" key="5">
    <source>
        <dbReference type="Pfam" id="PF00884"/>
    </source>
</evidence>
<comment type="caution">
    <text evidence="6">The sequence shown here is derived from an EMBL/GenBank/DDBJ whole genome shotgun (WGS) entry which is preliminary data.</text>
</comment>
<dbReference type="Gene3D" id="3.40.720.10">
    <property type="entry name" value="Alkaline Phosphatase, subunit A"/>
    <property type="match status" value="1"/>
</dbReference>
<evidence type="ECO:0000313" key="6">
    <source>
        <dbReference type="EMBL" id="MBB6049689.1"/>
    </source>
</evidence>
<evidence type="ECO:0000256" key="2">
    <source>
        <dbReference type="ARBA" id="ARBA00022723"/>
    </source>
</evidence>
<dbReference type="PANTHER" id="PTHR42693">
    <property type="entry name" value="ARYLSULFATASE FAMILY MEMBER"/>
    <property type="match status" value="1"/>
</dbReference>
<dbReference type="InterPro" id="IPR017850">
    <property type="entry name" value="Alkaline_phosphatase_core_sf"/>
</dbReference>
<dbReference type="InterPro" id="IPR000917">
    <property type="entry name" value="Sulfatase_N"/>
</dbReference>
<dbReference type="GO" id="GO:0046872">
    <property type="term" value="F:metal ion binding"/>
    <property type="evidence" value="ECO:0007669"/>
    <property type="project" value="UniProtKB-KW"/>
</dbReference>
<proteinExistence type="inferred from homology"/>
<dbReference type="PROSITE" id="PS00523">
    <property type="entry name" value="SULFATASE_1"/>
    <property type="match status" value="1"/>
</dbReference>